<dbReference type="GeneID" id="33572680"/>
<comment type="caution">
    <text evidence="2">The sequence shown here is derived from an EMBL/GenBank/DDBJ whole genome shotgun (WGS) entry which is preliminary data.</text>
</comment>
<accession>A0A1Y2FWF7</accession>
<feature type="region of interest" description="Disordered" evidence="1">
    <location>
        <begin position="25"/>
        <end position="46"/>
    </location>
</feature>
<dbReference type="OrthoDB" id="21471at2759"/>
<name>A0A1Y2FWF7_9FUNG</name>
<organism evidence="2 3">
    <name type="scientific">Lobosporangium transversale</name>
    <dbReference type="NCBI Taxonomy" id="64571"/>
    <lineage>
        <taxon>Eukaryota</taxon>
        <taxon>Fungi</taxon>
        <taxon>Fungi incertae sedis</taxon>
        <taxon>Mucoromycota</taxon>
        <taxon>Mortierellomycotina</taxon>
        <taxon>Mortierellomycetes</taxon>
        <taxon>Mortierellales</taxon>
        <taxon>Mortierellaceae</taxon>
        <taxon>Lobosporangium</taxon>
    </lineage>
</organism>
<dbReference type="InParanoid" id="A0A1Y2FWF7"/>
<evidence type="ECO:0000256" key="1">
    <source>
        <dbReference type="SAM" id="MobiDB-lite"/>
    </source>
</evidence>
<evidence type="ECO:0000313" key="2">
    <source>
        <dbReference type="EMBL" id="ORY88362.1"/>
    </source>
</evidence>
<reference evidence="2 3" key="1">
    <citation type="submission" date="2016-07" db="EMBL/GenBank/DDBJ databases">
        <title>Pervasive Adenine N6-methylation of Active Genes in Fungi.</title>
        <authorList>
            <consortium name="DOE Joint Genome Institute"/>
            <person name="Mondo S.J."/>
            <person name="Dannebaum R.O."/>
            <person name="Kuo R.C."/>
            <person name="Labutti K."/>
            <person name="Haridas S."/>
            <person name="Kuo A."/>
            <person name="Salamov A."/>
            <person name="Ahrendt S.R."/>
            <person name="Lipzen A."/>
            <person name="Sullivan W."/>
            <person name="Andreopoulos W.B."/>
            <person name="Clum A."/>
            <person name="Lindquist E."/>
            <person name="Daum C."/>
            <person name="Ramamoorthy G.K."/>
            <person name="Gryganskyi A."/>
            <person name="Culley D."/>
            <person name="Magnuson J.K."/>
            <person name="James T.Y."/>
            <person name="O'Malley M.A."/>
            <person name="Stajich J.E."/>
            <person name="Spatafora J.W."/>
            <person name="Visel A."/>
            <person name="Grigoriev I.V."/>
        </authorList>
    </citation>
    <scope>NUCLEOTIDE SEQUENCE [LARGE SCALE GENOMIC DNA]</scope>
    <source>
        <strain evidence="2 3">NRRL 3116</strain>
    </source>
</reference>
<keyword evidence="3" id="KW-1185">Reference proteome</keyword>
<protein>
    <submittedName>
        <fullName evidence="2">Uncharacterized protein</fullName>
    </submittedName>
</protein>
<dbReference type="EMBL" id="MCFF01000138">
    <property type="protein sequence ID" value="ORY88362.1"/>
    <property type="molecule type" value="Genomic_DNA"/>
</dbReference>
<sequence>MTSGLYNGFIQQRKLAPFYKGLEDWDDSEDAQEEKESEKGHETTIPGCNRMSHLFLVASNPYLHPRLERR</sequence>
<evidence type="ECO:0000313" key="3">
    <source>
        <dbReference type="Proteomes" id="UP000193648"/>
    </source>
</evidence>
<dbReference type="Proteomes" id="UP000193648">
    <property type="component" value="Unassembled WGS sequence"/>
</dbReference>
<proteinExistence type="predicted"/>
<gene>
    <name evidence="2" type="ORF">BCR41DRAFT_427139</name>
</gene>
<dbReference type="AlphaFoldDB" id="A0A1Y2FWF7"/>
<dbReference type="RefSeq" id="XP_021874989.1">
    <property type="nucleotide sequence ID" value="XM_022030839.1"/>
</dbReference>